<reference evidence="1 2" key="1">
    <citation type="submission" date="2019-07" db="EMBL/GenBank/DDBJ databases">
        <title>Whole genome shotgun sequence of Cellulomonas xylanilytica NBRC 101102.</title>
        <authorList>
            <person name="Hosoyama A."/>
            <person name="Uohara A."/>
            <person name="Ohji S."/>
            <person name="Ichikawa N."/>
        </authorList>
    </citation>
    <scope>NUCLEOTIDE SEQUENCE [LARGE SCALE GENOMIC DNA]</scope>
    <source>
        <strain evidence="1 2">NBRC 101102</strain>
    </source>
</reference>
<evidence type="ECO:0000313" key="2">
    <source>
        <dbReference type="Proteomes" id="UP000321118"/>
    </source>
</evidence>
<proteinExistence type="predicted"/>
<keyword evidence="2" id="KW-1185">Reference proteome</keyword>
<name>A0A510V7M9_9CELL</name>
<organism evidence="1 2">
    <name type="scientific">Cellulomonas xylanilytica</name>
    <dbReference type="NCBI Taxonomy" id="233583"/>
    <lineage>
        <taxon>Bacteria</taxon>
        <taxon>Bacillati</taxon>
        <taxon>Actinomycetota</taxon>
        <taxon>Actinomycetes</taxon>
        <taxon>Micrococcales</taxon>
        <taxon>Cellulomonadaceae</taxon>
        <taxon>Cellulomonas</taxon>
    </lineage>
</organism>
<dbReference type="AlphaFoldDB" id="A0A510V7M9"/>
<comment type="caution">
    <text evidence="1">The sequence shown here is derived from an EMBL/GenBank/DDBJ whole genome shotgun (WGS) entry which is preliminary data.</text>
</comment>
<dbReference type="Proteomes" id="UP000321118">
    <property type="component" value="Unassembled WGS sequence"/>
</dbReference>
<protein>
    <submittedName>
        <fullName evidence="1">Uncharacterized protein</fullName>
    </submittedName>
</protein>
<sequence length="257" mass="28271">MRRHEEDSEGDVELQTIVDRYAEGLAAVDASTAVQKFNQRTGAAYPVSVKSLGEREAVAAVDDWWALTYPQEFTPPPNMHAVPYAYPGLQGAECDHAFTTDSLGGAPEWAIEVKKPELIGNNGKRNDYVVAKMLSPYLKDRGLLHDVVRLRDQGLGRRRAVLGYSFNYDAASCAVARRLHPADVATIREIEKVVALNDGSLTIEPLLAFCNGILHTRNLVVGGMARANFQAWRGPYAGEGIVFAWEISDAPGPRHPW</sequence>
<dbReference type="EMBL" id="BJUB01000011">
    <property type="protein sequence ID" value="GEK22879.1"/>
    <property type="molecule type" value="Genomic_DNA"/>
</dbReference>
<gene>
    <name evidence="1" type="ORF">CXY01_33990</name>
</gene>
<evidence type="ECO:0000313" key="1">
    <source>
        <dbReference type="EMBL" id="GEK22879.1"/>
    </source>
</evidence>
<accession>A0A510V7M9</accession>